<keyword evidence="2" id="KW-1185">Reference proteome</keyword>
<evidence type="ECO:0000313" key="1">
    <source>
        <dbReference type="EMBL" id="GAA2935166.1"/>
    </source>
</evidence>
<dbReference type="EMBL" id="BAAAXZ010000126">
    <property type="protein sequence ID" value="GAA2935166.1"/>
    <property type="molecule type" value="Genomic_DNA"/>
</dbReference>
<organism evidence="1 2">
    <name type="scientific">Streptomyces thioluteus</name>
    <dbReference type="NCBI Taxonomy" id="66431"/>
    <lineage>
        <taxon>Bacteria</taxon>
        <taxon>Bacillati</taxon>
        <taxon>Actinomycetota</taxon>
        <taxon>Actinomycetes</taxon>
        <taxon>Kitasatosporales</taxon>
        <taxon>Streptomycetaceae</taxon>
        <taxon>Streptomyces</taxon>
    </lineage>
</organism>
<comment type="caution">
    <text evidence="1">The sequence shown here is derived from an EMBL/GenBank/DDBJ whole genome shotgun (WGS) entry which is preliminary data.</text>
</comment>
<evidence type="ECO:0000313" key="2">
    <source>
        <dbReference type="Proteomes" id="UP001501102"/>
    </source>
</evidence>
<gene>
    <name evidence="1" type="ORF">GCM10020221_33670</name>
</gene>
<protein>
    <submittedName>
        <fullName evidence="1">Uncharacterized protein</fullName>
    </submittedName>
</protein>
<dbReference type="Proteomes" id="UP001501102">
    <property type="component" value="Unassembled WGS sequence"/>
</dbReference>
<proteinExistence type="predicted"/>
<name>A0ABN3X231_STRTU</name>
<accession>A0ABN3X231</accession>
<reference evidence="1 2" key="1">
    <citation type="journal article" date="2019" name="Int. J. Syst. Evol. Microbiol.">
        <title>The Global Catalogue of Microorganisms (GCM) 10K type strain sequencing project: providing services to taxonomists for standard genome sequencing and annotation.</title>
        <authorList>
            <consortium name="The Broad Institute Genomics Platform"/>
            <consortium name="The Broad Institute Genome Sequencing Center for Infectious Disease"/>
            <person name="Wu L."/>
            <person name="Ma J."/>
        </authorList>
    </citation>
    <scope>NUCLEOTIDE SEQUENCE [LARGE SCALE GENOMIC DNA]</scope>
    <source>
        <strain evidence="1 2">JCM 4087</strain>
    </source>
</reference>
<sequence>MLAVIDDEEVIAAAREEATAIVAADPALERLPALRTALDALLDAEREEFLEKG</sequence>